<dbReference type="InterPro" id="IPR011009">
    <property type="entry name" value="Kinase-like_dom_sf"/>
</dbReference>
<sequence length="167" mass="18756">MLRKQRQHIPIAWKANAPASDLSLKPASDPHIPQYLVLPCLDSYSFIEMCFADPASLHVKTCDFGESFLAVPGSGSRIRPSHCPEVCRSPELFFDNLHSPASDVWALAHFINYFFLAEFLFFEPAPFSRAVMVLNLGKFPERRWAMWFGSADGSDSSSDPSESSIRQ</sequence>
<evidence type="ECO:0000313" key="1">
    <source>
        <dbReference type="EMBL" id="KAE9401665.1"/>
    </source>
</evidence>
<evidence type="ECO:0000313" key="2">
    <source>
        <dbReference type="Proteomes" id="UP000799118"/>
    </source>
</evidence>
<dbReference type="AlphaFoldDB" id="A0A6A4HYK1"/>
<reference evidence="1" key="1">
    <citation type="journal article" date="2019" name="Environ. Microbiol.">
        <title>Fungal ecological strategies reflected in gene transcription - a case study of two litter decomposers.</title>
        <authorList>
            <person name="Barbi F."/>
            <person name="Kohler A."/>
            <person name="Barry K."/>
            <person name="Baskaran P."/>
            <person name="Daum C."/>
            <person name="Fauchery L."/>
            <person name="Ihrmark K."/>
            <person name="Kuo A."/>
            <person name="LaButti K."/>
            <person name="Lipzen A."/>
            <person name="Morin E."/>
            <person name="Grigoriev I.V."/>
            <person name="Henrissat B."/>
            <person name="Lindahl B."/>
            <person name="Martin F."/>
        </authorList>
    </citation>
    <scope>NUCLEOTIDE SEQUENCE</scope>
    <source>
        <strain evidence="1">JB14</strain>
    </source>
</reference>
<dbReference type="Proteomes" id="UP000799118">
    <property type="component" value="Unassembled WGS sequence"/>
</dbReference>
<name>A0A6A4HYK1_9AGAR</name>
<proteinExistence type="predicted"/>
<dbReference type="EMBL" id="ML769443">
    <property type="protein sequence ID" value="KAE9401665.1"/>
    <property type="molecule type" value="Genomic_DNA"/>
</dbReference>
<protein>
    <recommendedName>
        <fullName evidence="3">Protein kinase domain-containing protein</fullName>
    </recommendedName>
</protein>
<organism evidence="1 2">
    <name type="scientific">Gymnopus androsaceus JB14</name>
    <dbReference type="NCBI Taxonomy" id="1447944"/>
    <lineage>
        <taxon>Eukaryota</taxon>
        <taxon>Fungi</taxon>
        <taxon>Dikarya</taxon>
        <taxon>Basidiomycota</taxon>
        <taxon>Agaricomycotina</taxon>
        <taxon>Agaricomycetes</taxon>
        <taxon>Agaricomycetidae</taxon>
        <taxon>Agaricales</taxon>
        <taxon>Marasmiineae</taxon>
        <taxon>Omphalotaceae</taxon>
        <taxon>Gymnopus</taxon>
    </lineage>
</organism>
<evidence type="ECO:0008006" key="3">
    <source>
        <dbReference type="Google" id="ProtNLM"/>
    </source>
</evidence>
<dbReference type="SUPFAM" id="SSF56112">
    <property type="entry name" value="Protein kinase-like (PK-like)"/>
    <property type="match status" value="1"/>
</dbReference>
<dbReference type="Gene3D" id="1.10.510.10">
    <property type="entry name" value="Transferase(Phosphotransferase) domain 1"/>
    <property type="match status" value="1"/>
</dbReference>
<keyword evidence="2" id="KW-1185">Reference proteome</keyword>
<accession>A0A6A4HYK1</accession>
<dbReference type="OrthoDB" id="5979581at2759"/>
<gene>
    <name evidence="1" type="ORF">BT96DRAFT_596013</name>
</gene>